<dbReference type="EMBL" id="CAJVRM010000274">
    <property type="protein sequence ID" value="CAG8978730.1"/>
    <property type="molecule type" value="Genomic_DNA"/>
</dbReference>
<evidence type="ECO:0000313" key="4">
    <source>
        <dbReference type="Proteomes" id="UP000701801"/>
    </source>
</evidence>
<reference evidence="3" key="1">
    <citation type="submission" date="2021-07" db="EMBL/GenBank/DDBJ databases">
        <authorList>
            <person name="Durling M."/>
        </authorList>
    </citation>
    <scope>NUCLEOTIDE SEQUENCE</scope>
</reference>
<feature type="coiled-coil region" evidence="1">
    <location>
        <begin position="71"/>
        <end position="105"/>
    </location>
</feature>
<gene>
    <name evidence="3" type="ORF">HYALB_00012480</name>
</gene>
<feature type="region of interest" description="Disordered" evidence="2">
    <location>
        <begin position="299"/>
        <end position="334"/>
    </location>
</feature>
<feature type="compositionally biased region" description="Polar residues" evidence="2">
    <location>
        <begin position="299"/>
        <end position="310"/>
    </location>
</feature>
<feature type="compositionally biased region" description="Polar residues" evidence="2">
    <location>
        <begin position="143"/>
        <end position="152"/>
    </location>
</feature>
<keyword evidence="4" id="KW-1185">Reference proteome</keyword>
<evidence type="ECO:0000313" key="3">
    <source>
        <dbReference type="EMBL" id="CAG8978730.1"/>
    </source>
</evidence>
<dbReference type="Proteomes" id="UP000701801">
    <property type="component" value="Unassembled WGS sequence"/>
</dbReference>
<feature type="region of interest" description="Disordered" evidence="2">
    <location>
        <begin position="137"/>
        <end position="166"/>
    </location>
</feature>
<proteinExistence type="predicted"/>
<dbReference type="OrthoDB" id="10303064at2759"/>
<keyword evidence="1" id="KW-0175">Coiled coil</keyword>
<protein>
    <submittedName>
        <fullName evidence="3">Uncharacterized protein</fullName>
    </submittedName>
</protein>
<evidence type="ECO:0000256" key="1">
    <source>
        <dbReference type="SAM" id="Coils"/>
    </source>
</evidence>
<dbReference type="AlphaFoldDB" id="A0A9N9LT89"/>
<comment type="caution">
    <text evidence="3">The sequence shown here is derived from an EMBL/GenBank/DDBJ whole genome shotgun (WGS) entry which is preliminary data.</text>
</comment>
<sequence length="391" mass="44545">MDSKEMRVERAIQYAMANDPYSRYVPSERRLFEQPQNLWQAIIKHDSEILDIRDYYQSKFAKMEAEKNEVLATKKRDIAASSEENEQLKTELQRLKSDLASKSDYKELKEKNDRLSLELCYAKSGFYWHDEMVEEHHGKPNQDGINSQNTAGNKEDQNHGSQMADVKKEKLAKGEAGNLKHEALSVQSKLDSAKLHLALHRRRYPAARIASSGTKKATYGWANYVLLLIAIWTGTIDVHFSRHTLSLLDVYNEVLPPWNFPLAAGNVHLSSENLPVTINEGELFSENLPFRIGERELSSESTTNSLQADNDQVCPDSSGACEEPWDTSSDESQGLKDSSYEYWLNSSQVAVPQSEPGTRLSWTIETVAFNAAWMFGAWKAYHAFDSWFHQI</sequence>
<name>A0A9N9LT89_9HELO</name>
<accession>A0A9N9LT89</accession>
<organism evidence="3 4">
    <name type="scientific">Hymenoscyphus albidus</name>
    <dbReference type="NCBI Taxonomy" id="595503"/>
    <lineage>
        <taxon>Eukaryota</taxon>
        <taxon>Fungi</taxon>
        <taxon>Dikarya</taxon>
        <taxon>Ascomycota</taxon>
        <taxon>Pezizomycotina</taxon>
        <taxon>Leotiomycetes</taxon>
        <taxon>Helotiales</taxon>
        <taxon>Helotiaceae</taxon>
        <taxon>Hymenoscyphus</taxon>
    </lineage>
</organism>
<evidence type="ECO:0000256" key="2">
    <source>
        <dbReference type="SAM" id="MobiDB-lite"/>
    </source>
</evidence>